<dbReference type="GeneID" id="22911180"/>
<keyword evidence="2" id="KW-0472">Membrane</keyword>
<dbReference type="VEuPathDB" id="CryptoDB:GNI_026830"/>
<feature type="region of interest" description="Disordered" evidence="1">
    <location>
        <begin position="1"/>
        <end position="29"/>
    </location>
</feature>
<evidence type="ECO:0000256" key="1">
    <source>
        <dbReference type="SAM" id="MobiDB-lite"/>
    </source>
</evidence>
<evidence type="ECO:0000313" key="4">
    <source>
        <dbReference type="Proteomes" id="UP000019763"/>
    </source>
</evidence>
<dbReference type="Proteomes" id="UP000019763">
    <property type="component" value="Unassembled WGS sequence"/>
</dbReference>
<comment type="caution">
    <text evidence="3">The sequence shown here is derived from an EMBL/GenBank/DDBJ whole genome shotgun (WGS) entry which is preliminary data.</text>
</comment>
<evidence type="ECO:0000256" key="2">
    <source>
        <dbReference type="SAM" id="Phobius"/>
    </source>
</evidence>
<dbReference type="AlphaFoldDB" id="A0A023BB92"/>
<accession>A0A023BB92</accession>
<keyword evidence="2" id="KW-1133">Transmembrane helix</keyword>
<dbReference type="EMBL" id="AFNH02000200">
    <property type="protein sequence ID" value="EZG79373.1"/>
    <property type="molecule type" value="Genomic_DNA"/>
</dbReference>
<feature type="transmembrane region" description="Helical" evidence="2">
    <location>
        <begin position="170"/>
        <end position="194"/>
    </location>
</feature>
<reference evidence="3" key="1">
    <citation type="submission" date="2013-12" db="EMBL/GenBank/DDBJ databases">
        <authorList>
            <person name="Omoto C.K."/>
            <person name="Sibley D."/>
            <person name="Venepally P."/>
            <person name="Hadjithomas M."/>
            <person name="Karamycheva S."/>
            <person name="Brunk B."/>
            <person name="Roos D."/>
            <person name="Caler E."/>
            <person name="Lorenzi H."/>
        </authorList>
    </citation>
    <scope>NUCLEOTIDE SEQUENCE</scope>
</reference>
<gene>
    <name evidence="3" type="ORF">GNI_026830</name>
</gene>
<keyword evidence="2 3" id="KW-0812">Transmembrane</keyword>
<keyword evidence="4" id="KW-1185">Reference proteome</keyword>
<sequence>MFEQDVVGESPGNVKDVEQGLSSELSSGDVGAKDVEQNLYSVLDFVKHVSRLAIYRSYENSAAYTKHLVANAVKADLASMGVDRAHPLEYEEVCLEVCGVKLVARPVETSTSAKLRVLAIAPPASEHVKKYLKDVPASWEKALQNSAVPLKEIDAKKYQRWIRNSRLKKAGCATGVATAVVSTGAAGFFFWHWLTSILPDGPELSL</sequence>
<evidence type="ECO:0000313" key="3">
    <source>
        <dbReference type="EMBL" id="EZG79373.1"/>
    </source>
</evidence>
<protein>
    <submittedName>
        <fullName evidence="3">Transmembrane protein</fullName>
    </submittedName>
</protein>
<name>A0A023BB92_GRENI</name>
<proteinExistence type="predicted"/>
<organism evidence="3 4">
    <name type="scientific">Gregarina niphandrodes</name>
    <name type="common">Septate eugregarine</name>
    <dbReference type="NCBI Taxonomy" id="110365"/>
    <lineage>
        <taxon>Eukaryota</taxon>
        <taxon>Sar</taxon>
        <taxon>Alveolata</taxon>
        <taxon>Apicomplexa</taxon>
        <taxon>Conoidasida</taxon>
        <taxon>Gregarinasina</taxon>
        <taxon>Eugregarinorida</taxon>
        <taxon>Gregarinidae</taxon>
        <taxon>Gregarina</taxon>
    </lineage>
</organism>
<dbReference type="RefSeq" id="XP_011129061.1">
    <property type="nucleotide sequence ID" value="XM_011130759.1"/>
</dbReference>